<protein>
    <submittedName>
        <fullName evidence="2">Uncharacterized protein</fullName>
    </submittedName>
</protein>
<feature type="transmembrane region" description="Helical" evidence="1">
    <location>
        <begin position="18"/>
        <end position="39"/>
    </location>
</feature>
<keyword evidence="1" id="KW-0472">Membrane</keyword>
<evidence type="ECO:0000313" key="3">
    <source>
        <dbReference type="Proteomes" id="UP000193986"/>
    </source>
</evidence>
<dbReference type="EMBL" id="MCFC01000057">
    <property type="protein sequence ID" value="ORY25437.1"/>
    <property type="molecule type" value="Genomic_DNA"/>
</dbReference>
<dbReference type="AlphaFoldDB" id="A0A1Y2ATA5"/>
<keyword evidence="1" id="KW-0812">Transmembrane</keyword>
<accession>A0A1Y2ATA5</accession>
<sequence length="56" mass="6347">MANKALSKSLQALRLGDFVALLFLVCFEEAHIIIVNQLFRIRPIERLALDAAHVWA</sequence>
<organism evidence="2 3">
    <name type="scientific">Naematelia encephala</name>
    <dbReference type="NCBI Taxonomy" id="71784"/>
    <lineage>
        <taxon>Eukaryota</taxon>
        <taxon>Fungi</taxon>
        <taxon>Dikarya</taxon>
        <taxon>Basidiomycota</taxon>
        <taxon>Agaricomycotina</taxon>
        <taxon>Tremellomycetes</taxon>
        <taxon>Tremellales</taxon>
        <taxon>Naemateliaceae</taxon>
        <taxon>Naematelia</taxon>
    </lineage>
</organism>
<keyword evidence="3" id="KW-1185">Reference proteome</keyword>
<evidence type="ECO:0000256" key="1">
    <source>
        <dbReference type="SAM" id="Phobius"/>
    </source>
</evidence>
<reference evidence="2 3" key="1">
    <citation type="submission" date="2016-07" db="EMBL/GenBank/DDBJ databases">
        <title>Pervasive Adenine N6-methylation of Active Genes in Fungi.</title>
        <authorList>
            <consortium name="DOE Joint Genome Institute"/>
            <person name="Mondo S.J."/>
            <person name="Dannebaum R.O."/>
            <person name="Kuo R.C."/>
            <person name="Labutti K."/>
            <person name="Haridas S."/>
            <person name="Kuo A."/>
            <person name="Salamov A."/>
            <person name="Ahrendt S.R."/>
            <person name="Lipzen A."/>
            <person name="Sullivan W."/>
            <person name="Andreopoulos W.B."/>
            <person name="Clum A."/>
            <person name="Lindquist E."/>
            <person name="Daum C."/>
            <person name="Ramamoorthy G.K."/>
            <person name="Gryganskyi A."/>
            <person name="Culley D."/>
            <person name="Magnuson J.K."/>
            <person name="James T.Y."/>
            <person name="O'Malley M.A."/>
            <person name="Stajich J.E."/>
            <person name="Spatafora J.W."/>
            <person name="Visel A."/>
            <person name="Grigoriev I.V."/>
        </authorList>
    </citation>
    <scope>NUCLEOTIDE SEQUENCE [LARGE SCALE GENOMIC DNA]</scope>
    <source>
        <strain evidence="2 3">68-887.2</strain>
    </source>
</reference>
<comment type="caution">
    <text evidence="2">The sequence shown here is derived from an EMBL/GenBank/DDBJ whole genome shotgun (WGS) entry which is preliminary data.</text>
</comment>
<dbReference type="Proteomes" id="UP000193986">
    <property type="component" value="Unassembled WGS sequence"/>
</dbReference>
<proteinExistence type="predicted"/>
<gene>
    <name evidence="2" type="ORF">BCR39DRAFT_544088</name>
</gene>
<keyword evidence="1" id="KW-1133">Transmembrane helix</keyword>
<name>A0A1Y2ATA5_9TREE</name>
<dbReference type="InParanoid" id="A0A1Y2ATA5"/>
<evidence type="ECO:0000313" key="2">
    <source>
        <dbReference type="EMBL" id="ORY25437.1"/>
    </source>
</evidence>